<dbReference type="PANTHER" id="PTHR38599">
    <property type="entry name" value="CUPIN DOMAIN PROTEIN (AFU_ORTHOLOGUE AFUA_3G13620)"/>
    <property type="match status" value="1"/>
</dbReference>
<dbReference type="Gene3D" id="2.60.120.10">
    <property type="entry name" value="Jelly Rolls"/>
    <property type="match status" value="1"/>
</dbReference>
<dbReference type="Proteomes" id="UP001274830">
    <property type="component" value="Unassembled WGS sequence"/>
</dbReference>
<accession>A0AAE1C2P2</accession>
<dbReference type="EMBL" id="JAUTXT010000012">
    <property type="protein sequence ID" value="KAK3675910.1"/>
    <property type="molecule type" value="Genomic_DNA"/>
</dbReference>
<proteinExistence type="predicted"/>
<gene>
    <name evidence="1" type="ORF">LTR78_004102</name>
</gene>
<evidence type="ECO:0000313" key="2">
    <source>
        <dbReference type="Proteomes" id="UP001274830"/>
    </source>
</evidence>
<protein>
    <recommendedName>
        <fullName evidence="3">Cupin type-1 domain-containing protein</fullName>
    </recommendedName>
</protein>
<comment type="caution">
    <text evidence="1">The sequence shown here is derived from an EMBL/GenBank/DDBJ whole genome shotgun (WGS) entry which is preliminary data.</text>
</comment>
<organism evidence="1 2">
    <name type="scientific">Recurvomyces mirabilis</name>
    <dbReference type="NCBI Taxonomy" id="574656"/>
    <lineage>
        <taxon>Eukaryota</taxon>
        <taxon>Fungi</taxon>
        <taxon>Dikarya</taxon>
        <taxon>Ascomycota</taxon>
        <taxon>Pezizomycotina</taxon>
        <taxon>Dothideomycetes</taxon>
        <taxon>Dothideomycetidae</taxon>
        <taxon>Mycosphaerellales</taxon>
        <taxon>Teratosphaeriaceae</taxon>
        <taxon>Recurvomyces</taxon>
    </lineage>
</organism>
<keyword evidence="2" id="KW-1185">Reference proteome</keyword>
<sequence length="180" mass="20064">MTTTSELDQDIWRSRKIVKVHEVWTVEGRPRTEYKLLRMEQPSNIPGKTFIAVLITIPPKAATPPHTHNGAAIYAQVIKGKVISQMIHQHTVTRPDGSVETEDPDSGVGVYEQGHMWYEAPGCRHVRAENASDVEEAAFYANFIIDSEKLAGVEETDIGSVLTILDVDERSPYYGSTQIS</sequence>
<dbReference type="InterPro" id="IPR011051">
    <property type="entry name" value="RmlC_Cupin_sf"/>
</dbReference>
<dbReference type="PANTHER" id="PTHR38599:SF1">
    <property type="entry name" value="CUPIN DOMAIN PROTEIN (AFU_ORTHOLOGUE AFUA_3G13620)"/>
    <property type="match status" value="1"/>
</dbReference>
<dbReference type="AlphaFoldDB" id="A0AAE1C2P2"/>
<dbReference type="SUPFAM" id="SSF51182">
    <property type="entry name" value="RmlC-like cupins"/>
    <property type="match status" value="1"/>
</dbReference>
<evidence type="ECO:0000313" key="1">
    <source>
        <dbReference type="EMBL" id="KAK3675910.1"/>
    </source>
</evidence>
<dbReference type="InterPro" id="IPR014710">
    <property type="entry name" value="RmlC-like_jellyroll"/>
</dbReference>
<evidence type="ECO:0008006" key="3">
    <source>
        <dbReference type="Google" id="ProtNLM"/>
    </source>
</evidence>
<name>A0AAE1C2P2_9PEZI</name>
<dbReference type="CDD" id="cd02234">
    <property type="entry name" value="cupin_BLR7677-like"/>
    <property type="match status" value="1"/>
</dbReference>
<reference evidence="1" key="1">
    <citation type="submission" date="2023-07" db="EMBL/GenBank/DDBJ databases">
        <title>Black Yeasts Isolated from many extreme environments.</title>
        <authorList>
            <person name="Coleine C."/>
            <person name="Stajich J.E."/>
            <person name="Selbmann L."/>
        </authorList>
    </citation>
    <scope>NUCLEOTIDE SEQUENCE</scope>
    <source>
        <strain evidence="1">CCFEE 5485</strain>
    </source>
</reference>